<dbReference type="EMBL" id="KN714667">
    <property type="protein sequence ID" value="KUI53062.1"/>
    <property type="molecule type" value="Genomic_DNA"/>
</dbReference>
<gene>
    <name evidence="2" type="ORF">VP1G_00457</name>
</gene>
<dbReference type="STRING" id="694573.A0A194UN24"/>
<feature type="compositionally biased region" description="Polar residues" evidence="1">
    <location>
        <begin position="23"/>
        <end position="39"/>
    </location>
</feature>
<evidence type="ECO:0008006" key="4">
    <source>
        <dbReference type="Google" id="ProtNLM"/>
    </source>
</evidence>
<dbReference type="OrthoDB" id="610608at2759"/>
<feature type="compositionally biased region" description="Low complexity" evidence="1">
    <location>
        <begin position="536"/>
        <end position="551"/>
    </location>
</feature>
<organism evidence="2 3">
    <name type="scientific">Cytospora mali</name>
    <name type="common">Apple Valsa canker fungus</name>
    <name type="synonym">Valsa mali</name>
    <dbReference type="NCBI Taxonomy" id="578113"/>
    <lineage>
        <taxon>Eukaryota</taxon>
        <taxon>Fungi</taxon>
        <taxon>Dikarya</taxon>
        <taxon>Ascomycota</taxon>
        <taxon>Pezizomycotina</taxon>
        <taxon>Sordariomycetes</taxon>
        <taxon>Sordariomycetidae</taxon>
        <taxon>Diaporthales</taxon>
        <taxon>Cytosporaceae</taxon>
        <taxon>Cytospora</taxon>
    </lineage>
</organism>
<feature type="compositionally biased region" description="Polar residues" evidence="1">
    <location>
        <begin position="497"/>
        <end position="506"/>
    </location>
</feature>
<dbReference type="PANTHER" id="PTHR38166">
    <property type="entry name" value="C2H2-TYPE DOMAIN-CONTAINING PROTEIN-RELATED"/>
    <property type="match status" value="1"/>
</dbReference>
<feature type="region of interest" description="Disordered" evidence="1">
    <location>
        <begin position="91"/>
        <end position="115"/>
    </location>
</feature>
<protein>
    <recommendedName>
        <fullName evidence="4">C2H2-type domain-containing protein</fullName>
    </recommendedName>
</protein>
<reference evidence="3" key="1">
    <citation type="submission" date="2014-12" db="EMBL/GenBank/DDBJ databases">
        <title>Genome Sequence of Valsa Canker Pathogens Uncovers a Specific Adaption of Colonization on Woody Bark.</title>
        <authorList>
            <person name="Yin Z."/>
            <person name="Liu H."/>
            <person name="Gao X."/>
            <person name="Li Z."/>
            <person name="Song N."/>
            <person name="Ke X."/>
            <person name="Dai Q."/>
            <person name="Wu Y."/>
            <person name="Sun Y."/>
            <person name="Xu J.-R."/>
            <person name="Kang Z.K."/>
            <person name="Wang L."/>
            <person name="Huang L."/>
        </authorList>
    </citation>
    <scope>NUCLEOTIDE SEQUENCE [LARGE SCALE GENOMIC DNA]</scope>
    <source>
        <strain evidence="3">SXYL134</strain>
    </source>
</reference>
<feature type="compositionally biased region" description="Basic and acidic residues" evidence="1">
    <location>
        <begin position="1"/>
        <end position="13"/>
    </location>
</feature>
<dbReference type="PANTHER" id="PTHR38166:SF1">
    <property type="entry name" value="C2H2-TYPE DOMAIN-CONTAINING PROTEIN"/>
    <property type="match status" value="1"/>
</dbReference>
<name>A0A194UN24_CYTMA</name>
<feature type="region of interest" description="Disordered" evidence="1">
    <location>
        <begin position="246"/>
        <end position="305"/>
    </location>
</feature>
<feature type="region of interest" description="Disordered" evidence="1">
    <location>
        <begin position="1"/>
        <end position="39"/>
    </location>
</feature>
<accession>A0A194UN24</accession>
<dbReference type="Gene3D" id="3.30.160.60">
    <property type="entry name" value="Classic Zinc Finger"/>
    <property type="match status" value="1"/>
</dbReference>
<dbReference type="Proteomes" id="UP000078576">
    <property type="component" value="Unassembled WGS sequence"/>
</dbReference>
<dbReference type="AlphaFoldDB" id="A0A194UN24"/>
<keyword evidence="3" id="KW-1185">Reference proteome</keyword>
<feature type="compositionally biased region" description="Polar residues" evidence="1">
    <location>
        <begin position="513"/>
        <end position="535"/>
    </location>
</feature>
<sequence length="718" mass="79802">MAVNNDRQRRLSIPEDYPESMAGSVSTMSSHPVSPATSNRSPVFDPAVYMFDHDQIPDSVDIMSHSRQTSVDSQYHDLTNRTISAKASLPKLSSGRPQSLNLPLRTGKNSPTEEKTHKILKRSTAYIDRASSVNPGRARFDARAFDLMDPPPGRRRSGLTETTSMVNLKPHGGVDADPSEALASRIAASILREGYGVRAAKSTVPLKVQDAVGRCLKEVSTTVEDEHPQWALPTYYSDKFRSSTSSDYDELSDNADLSSRKRAAGQGGDGDDDHFRYDQSQRQGGEPYELKPTKKAKGLDGSPAYPCPFRRRNPVLFNIRDQENCAKQPFSDIPELKRHIRTYHRKSRSPYYCPRCKSGFPSESDMAEHLMVPAEQICEANSASSNSSEEDGITEEMDRALADKTRREKVQTWEEIWKLLFPQDAAVLDPEFQPAVEMVEMEQELDDSQAELKADLSESLKRLLPDQPEDVCFFLAGQFQLVFEQHRAKVNRRCHQNAGSSKNRTSTIERNKINPSRFSVRNVGGTTSKNYTVQGTNQQTSQNSQRQRQSQAQPMALKTNTTPATSSSVYSTNSNVSLFSNSKPPTQSSTLSTVGIQIESPRLPFRDWVQGIKFNNSNENNHRDSGLAMDQCEACKMDPCQCEGYTGYADQLSAFMTPAPVQASGLLPSYDMASQGDDGSDMDWAAQYGAKLLSARLPSSSSVRRLRELEPEESAGNL</sequence>
<evidence type="ECO:0000313" key="3">
    <source>
        <dbReference type="Proteomes" id="UP000078576"/>
    </source>
</evidence>
<feature type="region of interest" description="Disordered" evidence="1">
    <location>
        <begin position="494"/>
        <end position="571"/>
    </location>
</feature>
<evidence type="ECO:0000313" key="2">
    <source>
        <dbReference type="EMBL" id="KUI53062.1"/>
    </source>
</evidence>
<proteinExistence type="predicted"/>
<evidence type="ECO:0000256" key="1">
    <source>
        <dbReference type="SAM" id="MobiDB-lite"/>
    </source>
</evidence>